<dbReference type="InterPro" id="IPR011701">
    <property type="entry name" value="MFS"/>
</dbReference>
<feature type="transmembrane region" description="Helical" evidence="6">
    <location>
        <begin position="128"/>
        <end position="150"/>
    </location>
</feature>
<feature type="transmembrane region" description="Helical" evidence="6">
    <location>
        <begin position="203"/>
        <end position="224"/>
    </location>
</feature>
<feature type="transmembrane region" description="Helical" evidence="6">
    <location>
        <begin position="40"/>
        <end position="62"/>
    </location>
</feature>
<evidence type="ECO:0000256" key="3">
    <source>
        <dbReference type="ARBA" id="ARBA00022692"/>
    </source>
</evidence>
<evidence type="ECO:0000313" key="9">
    <source>
        <dbReference type="Proteomes" id="UP001604002"/>
    </source>
</evidence>
<evidence type="ECO:0000256" key="4">
    <source>
        <dbReference type="ARBA" id="ARBA00022989"/>
    </source>
</evidence>
<evidence type="ECO:0000256" key="2">
    <source>
        <dbReference type="ARBA" id="ARBA00022475"/>
    </source>
</evidence>
<name>A0ABW6ZY88_9HYPH</name>
<feature type="transmembrane region" description="Helical" evidence="6">
    <location>
        <begin position="294"/>
        <end position="312"/>
    </location>
</feature>
<accession>A0ABW6ZY88</accession>
<dbReference type="Proteomes" id="UP001604002">
    <property type="component" value="Unassembled WGS sequence"/>
</dbReference>
<proteinExistence type="predicted"/>
<feature type="transmembrane region" description="Helical" evidence="6">
    <location>
        <begin position="69"/>
        <end position="88"/>
    </location>
</feature>
<protein>
    <submittedName>
        <fullName evidence="8">MFS transporter</fullName>
    </submittedName>
</protein>
<feature type="domain" description="Major facilitator superfamily (MFS) profile" evidence="7">
    <location>
        <begin position="4"/>
        <end position="391"/>
    </location>
</feature>
<keyword evidence="2" id="KW-1003">Cell membrane</keyword>
<dbReference type="Pfam" id="PF07690">
    <property type="entry name" value="MFS_1"/>
    <property type="match status" value="1"/>
</dbReference>
<evidence type="ECO:0000256" key="5">
    <source>
        <dbReference type="ARBA" id="ARBA00023136"/>
    </source>
</evidence>
<feature type="transmembrane region" description="Helical" evidence="6">
    <location>
        <begin position="269"/>
        <end position="288"/>
    </location>
</feature>
<dbReference type="PANTHER" id="PTHR43124">
    <property type="entry name" value="PURINE EFFLUX PUMP PBUE"/>
    <property type="match status" value="1"/>
</dbReference>
<feature type="transmembrane region" description="Helical" evidence="6">
    <location>
        <begin position="236"/>
        <end position="257"/>
    </location>
</feature>
<keyword evidence="5 6" id="KW-0472">Membrane</keyword>
<dbReference type="InterPro" id="IPR036259">
    <property type="entry name" value="MFS_trans_sf"/>
</dbReference>
<dbReference type="InterPro" id="IPR050189">
    <property type="entry name" value="MFS_Efflux_Transporters"/>
</dbReference>
<dbReference type="Gene3D" id="1.20.1250.20">
    <property type="entry name" value="MFS general substrate transporter like domains"/>
    <property type="match status" value="2"/>
</dbReference>
<dbReference type="SUPFAM" id="SSF103473">
    <property type="entry name" value="MFS general substrate transporter"/>
    <property type="match status" value="1"/>
</dbReference>
<organism evidence="8 9">
    <name type="scientific">Xanthobacter oligotrophicus</name>
    <dbReference type="NCBI Taxonomy" id="2607286"/>
    <lineage>
        <taxon>Bacteria</taxon>
        <taxon>Pseudomonadati</taxon>
        <taxon>Pseudomonadota</taxon>
        <taxon>Alphaproteobacteria</taxon>
        <taxon>Hyphomicrobiales</taxon>
        <taxon>Xanthobacteraceae</taxon>
        <taxon>Xanthobacter</taxon>
    </lineage>
</organism>
<dbReference type="InterPro" id="IPR020846">
    <property type="entry name" value="MFS_dom"/>
</dbReference>
<sequence length="404" mass="40952">MPPVIYIFSLCAFAVGFTEFITIGLVSAMASDLQVDVTRIGLTVTTYAAGVVIGAPLLTALASGLSRKHLILIAMLVFSAGNMIAGLSESLMPLLFARLLSGLAHGVFFAVASSVATRLVAPERAGAALALVFGGVTVAMSLGVPIGTWLGTILHWQLIFLVIAGCGLIGSLGIATLMSASAGEAATKGAGWRDLGVLFDRRLLAGASIPMLSYTGSFALYTYVSPILLDVTRVNVETASLTLLAYGLGAALGNVLGGKLTDSQGMDRASLIMLAGVVVSLGLIAFAFHAPIVMVSLVALLGLTTYGAIPPLQSRILMLAQRHQPQAMDIASGMNIAAFNAGVVVGSGIGGVIIPATGLTALAPVGAAVALVSIFALLWQIALPSMKAPTRAAGAASASVQGGH</sequence>
<feature type="transmembrane region" description="Helical" evidence="6">
    <location>
        <begin position="361"/>
        <end position="382"/>
    </location>
</feature>
<evidence type="ECO:0000256" key="1">
    <source>
        <dbReference type="ARBA" id="ARBA00004651"/>
    </source>
</evidence>
<dbReference type="PROSITE" id="PS50850">
    <property type="entry name" value="MFS"/>
    <property type="match status" value="1"/>
</dbReference>
<keyword evidence="4 6" id="KW-1133">Transmembrane helix</keyword>
<dbReference type="PANTHER" id="PTHR43124:SF3">
    <property type="entry name" value="CHLORAMPHENICOL EFFLUX PUMP RV0191"/>
    <property type="match status" value="1"/>
</dbReference>
<dbReference type="EMBL" id="JBAFVH010000006">
    <property type="protein sequence ID" value="MFG1372980.1"/>
    <property type="molecule type" value="Genomic_DNA"/>
</dbReference>
<feature type="transmembrane region" description="Helical" evidence="6">
    <location>
        <begin position="156"/>
        <end position="182"/>
    </location>
</feature>
<keyword evidence="9" id="KW-1185">Reference proteome</keyword>
<reference evidence="8 9" key="1">
    <citation type="submission" date="2024-02" db="EMBL/GenBank/DDBJ databases">
        <title>Expansion and revision of Xanthobacter and proposal of Roseixanthobacter gen. nov.</title>
        <authorList>
            <person name="Soltysiak M.P.M."/>
            <person name="Jalihal A."/>
            <person name="Ory A."/>
            <person name="Chrisophersen C."/>
            <person name="Lee A.D."/>
            <person name="Boulton J."/>
            <person name="Springer M."/>
        </authorList>
    </citation>
    <scope>NUCLEOTIDE SEQUENCE [LARGE SCALE GENOMIC DNA]</scope>
    <source>
        <strain evidence="8 9">23A</strain>
    </source>
</reference>
<keyword evidence="3 6" id="KW-0812">Transmembrane</keyword>
<comment type="caution">
    <text evidence="8">The sequence shown here is derived from an EMBL/GenBank/DDBJ whole genome shotgun (WGS) entry which is preliminary data.</text>
</comment>
<gene>
    <name evidence="8" type="ORF">V5F32_12465</name>
</gene>
<dbReference type="CDD" id="cd17324">
    <property type="entry name" value="MFS_NepI_like"/>
    <property type="match status" value="1"/>
</dbReference>
<feature type="transmembrane region" description="Helical" evidence="6">
    <location>
        <begin position="7"/>
        <end position="28"/>
    </location>
</feature>
<dbReference type="RefSeq" id="WP_393992813.1">
    <property type="nucleotide sequence ID" value="NZ_JBAFVH010000006.1"/>
</dbReference>
<comment type="subcellular location">
    <subcellularLocation>
        <location evidence="1">Cell membrane</location>
        <topology evidence="1">Multi-pass membrane protein</topology>
    </subcellularLocation>
</comment>
<evidence type="ECO:0000313" key="8">
    <source>
        <dbReference type="EMBL" id="MFG1372980.1"/>
    </source>
</evidence>
<evidence type="ECO:0000256" key="6">
    <source>
        <dbReference type="SAM" id="Phobius"/>
    </source>
</evidence>
<evidence type="ECO:0000259" key="7">
    <source>
        <dbReference type="PROSITE" id="PS50850"/>
    </source>
</evidence>
<feature type="transmembrane region" description="Helical" evidence="6">
    <location>
        <begin position="333"/>
        <end position="355"/>
    </location>
</feature>
<feature type="transmembrane region" description="Helical" evidence="6">
    <location>
        <begin position="94"/>
        <end position="116"/>
    </location>
</feature>